<dbReference type="Proteomes" id="UP000322545">
    <property type="component" value="Unassembled WGS sequence"/>
</dbReference>
<evidence type="ECO:0000256" key="1">
    <source>
        <dbReference type="ARBA" id="ARBA00004571"/>
    </source>
</evidence>
<evidence type="ECO:0000259" key="18">
    <source>
        <dbReference type="Pfam" id="PF22461"/>
    </source>
</evidence>
<feature type="region of interest" description="Disordered" evidence="15">
    <location>
        <begin position="69"/>
        <end position="95"/>
    </location>
</feature>
<protein>
    <submittedName>
        <fullName evidence="19">Polysaccharide export outer membrane protein</fullName>
    </submittedName>
</protein>
<sequence length="458" mass="49985">MRHLTKLCGLGLIFIAFAGCDVVLRSPQVTAGVDDAAKVRVRPITAETVMQANLTPYTPRALPQAFSMTAGGSGQARSIPNLPEAPALPETRPDSLQLRLPPAATPEPYRIGISDVILLSTPQTGSTIEELSGLLAAENSRQGYTVQNGGTINVPNIGRVQIAGLTISEAEDVLFQALLENQIDPTFSLEIAEFNSQKVSVGGAVGKPTVIPVKLTPVYLDEALAAAGGITVEDQDYASVRLFRDGELYQIPLRELYSDRGLYRTRLVDGDAIFVDTEYDLRQAQDFFEQSIRRTTAEQQLVETALTKLSTQVSIRRAELEERRANFEARQEYGAEKRDYAYVTGEVRRQTRFALPYEQSASLTDALFDQAGGIEFKEGDVSQIYVLRAASDPREFGAITAWNLDARNAAALAVGASFELRPNDIIFVASQPITRWNRTISQLLPTLSVISTGATLSE</sequence>
<keyword evidence="3" id="KW-0813">Transport</keyword>
<reference evidence="19 20" key="1">
    <citation type="submission" date="2016-11" db="EMBL/GenBank/DDBJ databases">
        <authorList>
            <person name="Varghese N."/>
            <person name="Submissions S."/>
        </authorList>
    </citation>
    <scope>NUCLEOTIDE SEQUENCE [LARGE SCALE GENOMIC DNA]</scope>
    <source>
        <strain evidence="19 20">DSM 28249</strain>
    </source>
</reference>
<feature type="domain" description="SLBB" evidence="18">
    <location>
        <begin position="197"/>
        <end position="275"/>
    </location>
</feature>
<dbReference type="InterPro" id="IPR040716">
    <property type="entry name" value="Wza_C"/>
</dbReference>
<keyword evidence="8" id="KW-0625">Polysaccharide transport</keyword>
<keyword evidence="7" id="KW-0732">Signal</keyword>
<evidence type="ECO:0000256" key="7">
    <source>
        <dbReference type="ARBA" id="ARBA00022729"/>
    </source>
</evidence>
<proteinExistence type="inferred from homology"/>
<keyword evidence="9" id="KW-0406">Ion transport</keyword>
<evidence type="ECO:0000313" key="19">
    <source>
        <dbReference type="EMBL" id="SHM69553.1"/>
    </source>
</evidence>
<dbReference type="InterPro" id="IPR049712">
    <property type="entry name" value="Poly_export"/>
</dbReference>
<dbReference type="Pfam" id="PF22461">
    <property type="entry name" value="SLBB_2"/>
    <property type="match status" value="2"/>
</dbReference>
<evidence type="ECO:0000256" key="12">
    <source>
        <dbReference type="ARBA" id="ARBA00023139"/>
    </source>
</evidence>
<evidence type="ECO:0000256" key="2">
    <source>
        <dbReference type="ARBA" id="ARBA00009450"/>
    </source>
</evidence>
<dbReference type="AlphaFoldDB" id="A0A1M7KVN4"/>
<dbReference type="Gene3D" id="1.20.5.70">
    <property type="match status" value="1"/>
</dbReference>
<dbReference type="InterPro" id="IPR003715">
    <property type="entry name" value="Poly_export_N"/>
</dbReference>
<dbReference type="PROSITE" id="PS51257">
    <property type="entry name" value="PROKAR_LIPOPROTEIN"/>
    <property type="match status" value="1"/>
</dbReference>
<dbReference type="GO" id="GO:0006811">
    <property type="term" value="P:monoatomic ion transport"/>
    <property type="evidence" value="ECO:0007669"/>
    <property type="project" value="UniProtKB-KW"/>
</dbReference>
<gene>
    <name evidence="19" type="ORF">SAMN05443432_11241</name>
</gene>
<organism evidence="19 20">
    <name type="scientific">Roseovarius litoreus</name>
    <dbReference type="NCBI Taxonomy" id="1155722"/>
    <lineage>
        <taxon>Bacteria</taxon>
        <taxon>Pseudomonadati</taxon>
        <taxon>Pseudomonadota</taxon>
        <taxon>Alphaproteobacteria</taxon>
        <taxon>Rhodobacterales</taxon>
        <taxon>Roseobacteraceae</taxon>
        <taxon>Roseovarius</taxon>
    </lineage>
</organism>
<dbReference type="GO" id="GO:0015288">
    <property type="term" value="F:porin activity"/>
    <property type="evidence" value="ECO:0007669"/>
    <property type="project" value="UniProtKB-KW"/>
</dbReference>
<keyword evidence="12" id="KW-0564">Palmitate</keyword>
<dbReference type="EMBL" id="FRCB01000012">
    <property type="protein sequence ID" value="SHM69553.1"/>
    <property type="molecule type" value="Genomic_DNA"/>
</dbReference>
<keyword evidence="10" id="KW-0626">Porin</keyword>
<comment type="similarity">
    <text evidence="2">Belongs to the BexD/CtrA/VexA family.</text>
</comment>
<feature type="domain" description="Polysaccharide export protein N-terminal" evidence="16">
    <location>
        <begin position="104"/>
        <end position="191"/>
    </location>
</feature>
<dbReference type="InterPro" id="IPR054765">
    <property type="entry name" value="SLBB_dom"/>
</dbReference>
<keyword evidence="13" id="KW-0998">Cell outer membrane</keyword>
<dbReference type="PANTHER" id="PTHR33619:SF3">
    <property type="entry name" value="POLYSACCHARIDE EXPORT PROTEIN GFCE-RELATED"/>
    <property type="match status" value="1"/>
</dbReference>
<dbReference type="Gene3D" id="3.30.1950.10">
    <property type="entry name" value="wza like domain"/>
    <property type="match status" value="1"/>
</dbReference>
<feature type="domain" description="SLBB" evidence="18">
    <location>
        <begin position="341"/>
        <end position="428"/>
    </location>
</feature>
<feature type="domain" description="Outer-membrane lipoprotein Wza C-terminal" evidence="17">
    <location>
        <begin position="432"/>
        <end position="452"/>
    </location>
</feature>
<evidence type="ECO:0000256" key="11">
    <source>
        <dbReference type="ARBA" id="ARBA00023136"/>
    </source>
</evidence>
<dbReference type="Pfam" id="PF18412">
    <property type="entry name" value="Wza_C"/>
    <property type="match status" value="1"/>
</dbReference>
<evidence type="ECO:0000256" key="8">
    <source>
        <dbReference type="ARBA" id="ARBA00023047"/>
    </source>
</evidence>
<evidence type="ECO:0000256" key="6">
    <source>
        <dbReference type="ARBA" id="ARBA00022692"/>
    </source>
</evidence>
<keyword evidence="5" id="KW-0762">Sugar transport</keyword>
<evidence type="ECO:0000256" key="5">
    <source>
        <dbReference type="ARBA" id="ARBA00022597"/>
    </source>
</evidence>
<dbReference type="GO" id="GO:0046930">
    <property type="term" value="C:pore complex"/>
    <property type="evidence" value="ECO:0007669"/>
    <property type="project" value="UniProtKB-KW"/>
</dbReference>
<evidence type="ECO:0000256" key="10">
    <source>
        <dbReference type="ARBA" id="ARBA00023114"/>
    </source>
</evidence>
<dbReference type="GO" id="GO:0015159">
    <property type="term" value="F:polysaccharide transmembrane transporter activity"/>
    <property type="evidence" value="ECO:0007669"/>
    <property type="project" value="InterPro"/>
</dbReference>
<name>A0A1M7KVN4_9RHOB</name>
<evidence type="ECO:0000256" key="14">
    <source>
        <dbReference type="ARBA" id="ARBA00023288"/>
    </source>
</evidence>
<comment type="subcellular location">
    <subcellularLocation>
        <location evidence="1">Cell outer membrane</location>
        <topology evidence="1">Multi-pass membrane protein</topology>
    </subcellularLocation>
</comment>
<evidence type="ECO:0000256" key="13">
    <source>
        <dbReference type="ARBA" id="ARBA00023237"/>
    </source>
</evidence>
<evidence type="ECO:0000313" key="20">
    <source>
        <dbReference type="Proteomes" id="UP000322545"/>
    </source>
</evidence>
<dbReference type="GO" id="GO:0009279">
    <property type="term" value="C:cell outer membrane"/>
    <property type="evidence" value="ECO:0007669"/>
    <property type="project" value="UniProtKB-SubCell"/>
</dbReference>
<evidence type="ECO:0000256" key="3">
    <source>
        <dbReference type="ARBA" id="ARBA00022448"/>
    </source>
</evidence>
<evidence type="ECO:0000259" key="17">
    <source>
        <dbReference type="Pfam" id="PF18412"/>
    </source>
</evidence>
<accession>A0A1M7KVN4</accession>
<keyword evidence="14" id="KW-0449">Lipoprotein</keyword>
<dbReference type="Pfam" id="PF02563">
    <property type="entry name" value="Poly_export"/>
    <property type="match status" value="1"/>
</dbReference>
<evidence type="ECO:0000256" key="9">
    <source>
        <dbReference type="ARBA" id="ARBA00023065"/>
    </source>
</evidence>
<keyword evidence="11" id="KW-0472">Membrane</keyword>
<keyword evidence="20" id="KW-1185">Reference proteome</keyword>
<evidence type="ECO:0000256" key="4">
    <source>
        <dbReference type="ARBA" id="ARBA00022452"/>
    </source>
</evidence>
<dbReference type="Gene3D" id="3.10.560.10">
    <property type="entry name" value="Outer membrane lipoprotein wza domain like"/>
    <property type="match status" value="2"/>
</dbReference>
<dbReference type="RefSeq" id="WP_149780791.1">
    <property type="nucleotide sequence ID" value="NZ_FRCB01000012.1"/>
</dbReference>
<keyword evidence="4" id="KW-1134">Transmembrane beta strand</keyword>
<keyword evidence="6" id="KW-0812">Transmembrane</keyword>
<evidence type="ECO:0000259" key="16">
    <source>
        <dbReference type="Pfam" id="PF02563"/>
    </source>
</evidence>
<dbReference type="PANTHER" id="PTHR33619">
    <property type="entry name" value="POLYSACCHARIDE EXPORT PROTEIN GFCE-RELATED"/>
    <property type="match status" value="1"/>
</dbReference>
<evidence type="ECO:0000256" key="15">
    <source>
        <dbReference type="SAM" id="MobiDB-lite"/>
    </source>
</evidence>